<protein>
    <submittedName>
        <fullName evidence="3">Uncharacterized protein</fullName>
    </submittedName>
</protein>
<dbReference type="GO" id="GO:0034472">
    <property type="term" value="P:snRNA 3'-end processing"/>
    <property type="evidence" value="ECO:0007669"/>
    <property type="project" value="TreeGrafter"/>
</dbReference>
<dbReference type="InterPro" id="IPR036866">
    <property type="entry name" value="RibonucZ/Hydroxyglut_hydro"/>
</dbReference>
<dbReference type="PANTHER" id="PTHR46094:SF1">
    <property type="entry name" value="INTEGRATOR COMPLEX SUBUNIT 9"/>
    <property type="match status" value="1"/>
</dbReference>
<dbReference type="InterPro" id="IPR027074">
    <property type="entry name" value="Integrator_9su"/>
</dbReference>
<gene>
    <name evidence="3" type="ORF">IFM89_028136</name>
</gene>
<dbReference type="OrthoDB" id="5600060at2759"/>
<comment type="subcellular location">
    <subcellularLocation>
        <location evidence="1">Nucleus</location>
    </subcellularLocation>
</comment>
<evidence type="ECO:0000313" key="3">
    <source>
        <dbReference type="EMBL" id="KAF9606760.1"/>
    </source>
</evidence>
<evidence type="ECO:0000313" key="4">
    <source>
        <dbReference type="Proteomes" id="UP000631114"/>
    </source>
</evidence>
<proteinExistence type="predicted"/>
<dbReference type="AlphaFoldDB" id="A0A835LTA4"/>
<keyword evidence="2" id="KW-0539">Nucleus</keyword>
<evidence type="ECO:0000256" key="2">
    <source>
        <dbReference type="ARBA" id="ARBA00023242"/>
    </source>
</evidence>
<accession>A0A835LTA4</accession>
<dbReference type="PANTHER" id="PTHR46094">
    <property type="entry name" value="INTEGRATOR COMPLEX SUBUNIT 9"/>
    <property type="match status" value="1"/>
</dbReference>
<name>A0A835LTA4_9MAGN</name>
<dbReference type="EMBL" id="JADFTS010000005">
    <property type="protein sequence ID" value="KAF9606760.1"/>
    <property type="molecule type" value="Genomic_DNA"/>
</dbReference>
<dbReference type="SUPFAM" id="SSF56281">
    <property type="entry name" value="Metallo-hydrolase/oxidoreductase"/>
    <property type="match status" value="1"/>
</dbReference>
<sequence length="467" mass="52276">MRQFNFTRIGQLLMEDLVAMHLEFKQFFGPDGAGFPKWMRLDEIELLHDTLKDILMGENGAVLGGWQPLYSAADVKDCIQKFKTLKYAEEACYNDTFVIKAFSSGLEIGASSWTLNGPRRSITYLPSSIFESAHAMSFNYNSLRGNDLIMFSDLSSLQGGMVGTGDDVTARRDISVSRIFKSEVPIFMISTVAEELLAYTNIVPEWLCNQRQENLYSGDALFCHVELIKAKKLHVFPAIHSIDFLNLALCLLLTGVWRLGPVVHLLRRWCGGDPNSLLVLEQEVDADLALLPFKPVLLKLPEVLRLKLPISESRSHSVLYYYSENETQSIPSSRKDFEISLTTNLAFQLRPIMMKQESIAIARLKGKLIVDHGNFELDIVKEPDKSSMRQMSPQSGSLDLNILLAALQTKGINGSLQQEADKVGMIQVYEPEKALIEVHAMHTIVSADDETLAALLFEVVSNVLNGN</sequence>
<reference evidence="3 4" key="1">
    <citation type="submission" date="2020-10" db="EMBL/GenBank/DDBJ databases">
        <title>The Coptis chinensis genome and diversification of protoberbering-type alkaloids.</title>
        <authorList>
            <person name="Wang B."/>
            <person name="Shu S."/>
            <person name="Song C."/>
            <person name="Liu Y."/>
        </authorList>
    </citation>
    <scope>NUCLEOTIDE SEQUENCE [LARGE SCALE GENOMIC DNA]</scope>
    <source>
        <strain evidence="3">HL-2020</strain>
        <tissue evidence="3">Leaf</tissue>
    </source>
</reference>
<dbReference type="Proteomes" id="UP000631114">
    <property type="component" value="Unassembled WGS sequence"/>
</dbReference>
<evidence type="ECO:0000256" key="1">
    <source>
        <dbReference type="ARBA" id="ARBA00004123"/>
    </source>
</evidence>
<dbReference type="Gene3D" id="3.60.15.10">
    <property type="entry name" value="Ribonuclease Z/Hydroxyacylglutathione hydrolase-like"/>
    <property type="match status" value="1"/>
</dbReference>
<comment type="caution">
    <text evidence="3">The sequence shown here is derived from an EMBL/GenBank/DDBJ whole genome shotgun (WGS) entry which is preliminary data.</text>
</comment>
<organism evidence="3 4">
    <name type="scientific">Coptis chinensis</name>
    <dbReference type="NCBI Taxonomy" id="261450"/>
    <lineage>
        <taxon>Eukaryota</taxon>
        <taxon>Viridiplantae</taxon>
        <taxon>Streptophyta</taxon>
        <taxon>Embryophyta</taxon>
        <taxon>Tracheophyta</taxon>
        <taxon>Spermatophyta</taxon>
        <taxon>Magnoliopsida</taxon>
        <taxon>Ranunculales</taxon>
        <taxon>Ranunculaceae</taxon>
        <taxon>Coptidoideae</taxon>
        <taxon>Coptis</taxon>
    </lineage>
</organism>
<dbReference type="Gene3D" id="3.40.50.10890">
    <property type="match status" value="1"/>
</dbReference>
<dbReference type="GO" id="GO:0032039">
    <property type="term" value="C:integrator complex"/>
    <property type="evidence" value="ECO:0007669"/>
    <property type="project" value="InterPro"/>
</dbReference>
<keyword evidence="4" id="KW-1185">Reference proteome</keyword>